<gene>
    <name evidence="2" type="ORF">IFT38_19125</name>
</gene>
<comment type="caution">
    <text evidence="2">The sequence shown here is derived from an EMBL/GenBank/DDBJ whole genome shotgun (WGS) entry which is preliminary data.</text>
</comment>
<feature type="transmembrane region" description="Helical" evidence="1">
    <location>
        <begin position="153"/>
        <end position="171"/>
    </location>
</feature>
<keyword evidence="3" id="KW-1185">Reference proteome</keyword>
<keyword evidence="1" id="KW-0812">Transmembrane</keyword>
<evidence type="ECO:0000256" key="1">
    <source>
        <dbReference type="SAM" id="Phobius"/>
    </source>
</evidence>
<keyword evidence="1" id="KW-1133">Transmembrane helix</keyword>
<dbReference type="Proteomes" id="UP000620025">
    <property type="component" value="Unassembled WGS sequence"/>
</dbReference>
<evidence type="ECO:0000313" key="3">
    <source>
        <dbReference type="Proteomes" id="UP000620025"/>
    </source>
</evidence>
<dbReference type="EMBL" id="JACYWZ010000008">
    <property type="protein sequence ID" value="MBD8771658.1"/>
    <property type="molecule type" value="Genomic_DNA"/>
</dbReference>
<feature type="transmembrane region" description="Helical" evidence="1">
    <location>
        <begin position="75"/>
        <end position="96"/>
    </location>
</feature>
<name>A0ABR9C4R0_9PSED</name>
<protein>
    <submittedName>
        <fullName evidence="2">Uncharacterized protein</fullName>
    </submittedName>
</protein>
<dbReference type="RefSeq" id="WP_192068966.1">
    <property type="nucleotide sequence ID" value="NZ_JACYWY010000003.1"/>
</dbReference>
<keyword evidence="1" id="KW-0472">Membrane</keyword>
<accession>A0ABR9C4R0</accession>
<reference evidence="2 3" key="1">
    <citation type="journal article" date="2020" name="FEMS Microbiol. Ecol.">
        <title>Temporal dynamics of bacterial communities during seed development and maturation.</title>
        <authorList>
            <person name="Chesneau G."/>
            <person name="Torres-Cortes G."/>
            <person name="Briand M."/>
            <person name="Darrasse A."/>
            <person name="Preveaux A."/>
            <person name="Marais C."/>
            <person name="Jacques M.A."/>
            <person name="Shade A."/>
            <person name="Barret M."/>
        </authorList>
    </citation>
    <scope>NUCLEOTIDE SEQUENCE [LARGE SCALE GENOMIC DNA]</scope>
    <source>
        <strain evidence="2 3">CFBP13599</strain>
    </source>
</reference>
<evidence type="ECO:0000313" key="2">
    <source>
        <dbReference type="EMBL" id="MBD8771658.1"/>
    </source>
</evidence>
<proteinExistence type="predicted"/>
<organism evidence="2 3">
    <name type="scientific">Pseudomonas coleopterorum</name>
    <dbReference type="NCBI Taxonomy" id="1605838"/>
    <lineage>
        <taxon>Bacteria</taxon>
        <taxon>Pseudomonadati</taxon>
        <taxon>Pseudomonadota</taxon>
        <taxon>Gammaproteobacteria</taxon>
        <taxon>Pseudomonadales</taxon>
        <taxon>Pseudomonadaceae</taxon>
        <taxon>Pseudomonas</taxon>
    </lineage>
</organism>
<sequence length="173" mass="19629">MKRIITDGTPGDVHPRDPSKIFLTVRDRLDFYRNEIQCEITVLSDRSNAYLGAQSFLVVVYASTMANLNSEWGKIFTLALPVLLAVFGLILSIQALPGLKSSYAVIDHWYAKQTFMMRNEPLASVDRDGAPLFHYRETMQNGNNKALAFSMRTPWIFGSLWVLLGCFSVYVHF</sequence>